<dbReference type="Ensembl" id="ENSONIT00000033617.1">
    <property type="protein sequence ID" value="ENSONIP00000050510.1"/>
    <property type="gene ID" value="ENSONIG00000033646.1"/>
</dbReference>
<dbReference type="GeneTree" id="ENSGT00940000164014"/>
<dbReference type="KEGG" id="onl:102081707"/>
<reference evidence="7" key="3">
    <citation type="submission" date="2025-09" db="UniProtKB">
        <authorList>
            <consortium name="Ensembl"/>
        </authorList>
    </citation>
    <scope>IDENTIFICATION</scope>
</reference>
<feature type="transmembrane region" description="Helical" evidence="6">
    <location>
        <begin position="62"/>
        <end position="82"/>
    </location>
</feature>
<feature type="transmembrane region" description="Helical" evidence="6">
    <location>
        <begin position="88"/>
        <end position="109"/>
    </location>
</feature>
<dbReference type="GO" id="GO:0007200">
    <property type="term" value="P:phospholipase C-activating G protein-coupled receptor signaling pathway"/>
    <property type="evidence" value="ECO:0007669"/>
    <property type="project" value="TreeGrafter"/>
</dbReference>
<keyword evidence="4" id="KW-0325">Glycoprotein</keyword>
<keyword evidence="5" id="KW-0807">Transducer</keyword>
<proteinExistence type="predicted"/>
<keyword evidence="2" id="KW-0297">G-protein coupled receptor</keyword>
<dbReference type="AlphaFoldDB" id="A0A669CR68"/>
<sequence length="265" mass="30531">MSYIEQLGSGILTNPITVRLQHERYFLEVMMWIHVCVCLPLTVLIIYYVCCVMQRSQVPVIYYTNLLLSNLIQMCIVTVWIIRVESTMGVIIHHLCVMAGLYFKVCIALERCFFITLPLLDCLRETRSSVLLCVLVWAFCIVSLPLALVLHQFIHLIIYAGLPGALFIFCLARTFRALHAATSVPTQEKRRSLGILILLFFKYCVLIIPVIIFPHEHIRFYINWILFLLCPFVDLVLCLFMRQGRIDRLLACLCSADAAADHRCD</sequence>
<keyword evidence="6" id="KW-1133">Transmembrane helix</keyword>
<dbReference type="Gene3D" id="1.20.1070.10">
    <property type="entry name" value="Rhodopsin 7-helix transmembrane proteins"/>
    <property type="match status" value="1"/>
</dbReference>
<evidence type="ECO:0000256" key="4">
    <source>
        <dbReference type="ARBA" id="ARBA00023180"/>
    </source>
</evidence>
<gene>
    <name evidence="7" type="primary">LOC102081707</name>
</gene>
<feature type="transmembrane region" description="Helical" evidence="6">
    <location>
        <begin position="130"/>
        <end position="147"/>
    </location>
</feature>
<keyword evidence="6" id="KW-0472">Membrane</keyword>
<evidence type="ECO:0000313" key="8">
    <source>
        <dbReference type="Proteomes" id="UP000005207"/>
    </source>
</evidence>
<evidence type="ECO:0000313" key="7">
    <source>
        <dbReference type="Ensembl" id="ENSONIP00000050510.1"/>
    </source>
</evidence>
<accession>A0A669CR68</accession>
<dbReference type="GO" id="GO:0004930">
    <property type="term" value="F:G protein-coupled receptor activity"/>
    <property type="evidence" value="ECO:0007669"/>
    <property type="project" value="UniProtKB-KW"/>
</dbReference>
<feature type="transmembrane region" description="Helical" evidence="6">
    <location>
        <begin position="220"/>
        <end position="240"/>
    </location>
</feature>
<evidence type="ECO:0000256" key="2">
    <source>
        <dbReference type="ARBA" id="ARBA00023040"/>
    </source>
</evidence>
<organism evidence="7 8">
    <name type="scientific">Oreochromis niloticus</name>
    <name type="common">Nile tilapia</name>
    <name type="synonym">Tilapia nilotica</name>
    <dbReference type="NCBI Taxonomy" id="8128"/>
    <lineage>
        <taxon>Eukaryota</taxon>
        <taxon>Metazoa</taxon>
        <taxon>Chordata</taxon>
        <taxon>Craniata</taxon>
        <taxon>Vertebrata</taxon>
        <taxon>Euteleostomi</taxon>
        <taxon>Actinopterygii</taxon>
        <taxon>Neopterygii</taxon>
        <taxon>Teleostei</taxon>
        <taxon>Neoteleostei</taxon>
        <taxon>Acanthomorphata</taxon>
        <taxon>Ovalentaria</taxon>
        <taxon>Cichlomorphae</taxon>
        <taxon>Cichliformes</taxon>
        <taxon>Cichlidae</taxon>
        <taxon>African cichlids</taxon>
        <taxon>Pseudocrenilabrinae</taxon>
        <taxon>Oreochromini</taxon>
        <taxon>Oreochromis</taxon>
    </lineage>
</organism>
<reference evidence="7" key="2">
    <citation type="submission" date="2025-08" db="UniProtKB">
        <authorList>
            <consortium name="Ensembl"/>
        </authorList>
    </citation>
    <scope>IDENTIFICATION</scope>
</reference>
<reference evidence="8" key="1">
    <citation type="submission" date="2012-01" db="EMBL/GenBank/DDBJ databases">
        <title>The Genome Sequence of Oreochromis niloticus (Nile Tilapia).</title>
        <authorList>
            <consortium name="Broad Institute Genome Assembly Team"/>
            <consortium name="Broad Institute Sequencing Platform"/>
            <person name="Di Palma F."/>
            <person name="Johnson J."/>
            <person name="Lander E.S."/>
            <person name="Lindblad-Toh K."/>
        </authorList>
    </citation>
    <scope>NUCLEOTIDE SEQUENCE [LARGE SCALE GENOMIC DNA]</scope>
</reference>
<dbReference type="SUPFAM" id="SSF81321">
    <property type="entry name" value="Family A G protein-coupled receptor-like"/>
    <property type="match status" value="1"/>
</dbReference>
<name>A0A669CR68_ORENI</name>
<dbReference type="GeneID" id="102081707"/>
<dbReference type="OrthoDB" id="5961704at2759"/>
<dbReference type="PANTHER" id="PTHR24232:SF85">
    <property type="entry name" value="G-PROTEIN COUPLED RECEPTOR 4"/>
    <property type="match status" value="1"/>
</dbReference>
<keyword evidence="8" id="KW-1185">Reference proteome</keyword>
<dbReference type="OMA" id="CERETRM"/>
<feature type="transmembrane region" description="Helical" evidence="6">
    <location>
        <begin position="153"/>
        <end position="172"/>
    </location>
</feature>
<comment type="subcellular location">
    <subcellularLocation>
        <location evidence="1">Membrane</location>
        <topology evidence="1">Multi-pass membrane protein</topology>
    </subcellularLocation>
</comment>
<dbReference type="RefSeq" id="XP_005473790.3">
    <property type="nucleotide sequence ID" value="XM_005473733.4"/>
</dbReference>
<evidence type="ECO:0000256" key="3">
    <source>
        <dbReference type="ARBA" id="ARBA00023170"/>
    </source>
</evidence>
<protein>
    <submittedName>
        <fullName evidence="7">Uncharacterized LOC102081707</fullName>
    </submittedName>
</protein>
<evidence type="ECO:0000256" key="1">
    <source>
        <dbReference type="ARBA" id="ARBA00004141"/>
    </source>
</evidence>
<dbReference type="InParanoid" id="A0A669CR68"/>
<dbReference type="PANTHER" id="PTHR24232">
    <property type="entry name" value="G-PROTEIN COUPLED RECEPTOR"/>
    <property type="match status" value="1"/>
</dbReference>
<feature type="transmembrane region" description="Helical" evidence="6">
    <location>
        <begin position="29"/>
        <end position="50"/>
    </location>
</feature>
<feature type="transmembrane region" description="Helical" evidence="6">
    <location>
        <begin position="193"/>
        <end position="214"/>
    </location>
</feature>
<evidence type="ECO:0000256" key="6">
    <source>
        <dbReference type="SAM" id="Phobius"/>
    </source>
</evidence>
<keyword evidence="6" id="KW-0812">Transmembrane</keyword>
<dbReference type="Proteomes" id="UP000005207">
    <property type="component" value="Linkage group LG13"/>
</dbReference>
<dbReference type="GO" id="GO:0035025">
    <property type="term" value="P:positive regulation of Rho protein signal transduction"/>
    <property type="evidence" value="ECO:0007669"/>
    <property type="project" value="TreeGrafter"/>
</dbReference>
<dbReference type="GO" id="GO:0005886">
    <property type="term" value="C:plasma membrane"/>
    <property type="evidence" value="ECO:0007669"/>
    <property type="project" value="TreeGrafter"/>
</dbReference>
<evidence type="ECO:0000256" key="5">
    <source>
        <dbReference type="ARBA" id="ARBA00023224"/>
    </source>
</evidence>
<keyword evidence="3" id="KW-0675">Receptor</keyword>